<dbReference type="PIRSF" id="PIRSF018072">
    <property type="entry name" value="UCP018072"/>
    <property type="match status" value="1"/>
</dbReference>
<dbReference type="Pfam" id="PF13452">
    <property type="entry name" value="FAS1_DH_region"/>
    <property type="match status" value="1"/>
</dbReference>
<dbReference type="CDD" id="cd03441">
    <property type="entry name" value="R_hydratase_like"/>
    <property type="match status" value="1"/>
</dbReference>
<evidence type="ECO:0000313" key="2">
    <source>
        <dbReference type="EMBL" id="NYJ75760.1"/>
    </source>
</evidence>
<dbReference type="Gene3D" id="3.10.129.10">
    <property type="entry name" value="Hotdog Thioesterase"/>
    <property type="match status" value="1"/>
</dbReference>
<keyword evidence="3" id="KW-1185">Reference proteome</keyword>
<dbReference type="InterPro" id="IPR016709">
    <property type="entry name" value="HadA-like"/>
</dbReference>
<dbReference type="Proteomes" id="UP000571817">
    <property type="component" value="Unassembled WGS sequence"/>
</dbReference>
<feature type="domain" description="FAS1-like dehydratase" evidence="1">
    <location>
        <begin position="9"/>
        <end position="132"/>
    </location>
</feature>
<comment type="caution">
    <text evidence="2">The sequence shown here is derived from an EMBL/GenBank/DDBJ whole genome shotgun (WGS) entry which is preliminary data.</text>
</comment>
<dbReference type="SUPFAM" id="SSF54637">
    <property type="entry name" value="Thioesterase/thiol ester dehydrase-isomerase"/>
    <property type="match status" value="1"/>
</dbReference>
<evidence type="ECO:0000259" key="1">
    <source>
        <dbReference type="Pfam" id="PF13452"/>
    </source>
</evidence>
<dbReference type="EMBL" id="JACCFW010000001">
    <property type="protein sequence ID" value="NYJ75760.1"/>
    <property type="molecule type" value="Genomic_DNA"/>
</dbReference>
<sequence>MAVNPQVEGRTYPPTDPYVVSRAKIAEFAAAVGARDAAHTDVAEAGRRGYADVVAPPTYAIGISQSAEAAAILDPEADIDYSRVVHGEQKFTHHRPLVAGDEVVAQTTIARVRAAGGHSMVTLETQIKTTGGDLTTTATSLLVIRGGGDA</sequence>
<reference evidence="2 3" key="1">
    <citation type="submission" date="2020-07" db="EMBL/GenBank/DDBJ databases">
        <title>Sequencing the genomes of 1000 actinobacteria strains.</title>
        <authorList>
            <person name="Klenk H.-P."/>
        </authorList>
    </citation>
    <scope>NUCLEOTIDE SEQUENCE [LARGE SCALE GENOMIC DNA]</scope>
    <source>
        <strain evidence="2 3">DSM 29531</strain>
    </source>
</reference>
<accession>A0A853DMA8</accession>
<dbReference type="InterPro" id="IPR029069">
    <property type="entry name" value="HotDog_dom_sf"/>
</dbReference>
<dbReference type="InterPro" id="IPR039569">
    <property type="entry name" value="FAS1-like_DH_region"/>
</dbReference>
<organism evidence="2 3">
    <name type="scientific">Allobranchiibius huperziae</name>
    <dbReference type="NCBI Taxonomy" id="1874116"/>
    <lineage>
        <taxon>Bacteria</taxon>
        <taxon>Bacillati</taxon>
        <taxon>Actinomycetota</taxon>
        <taxon>Actinomycetes</taxon>
        <taxon>Micrococcales</taxon>
        <taxon>Dermacoccaceae</taxon>
        <taxon>Allobranchiibius</taxon>
    </lineage>
</organism>
<gene>
    <name evidence="2" type="ORF">HNR15_002723</name>
</gene>
<protein>
    <submittedName>
        <fullName evidence="2">Acyl dehydratase</fullName>
    </submittedName>
</protein>
<proteinExistence type="predicted"/>
<dbReference type="RefSeq" id="WP_179482679.1">
    <property type="nucleotide sequence ID" value="NZ_JACCFW010000001.1"/>
</dbReference>
<evidence type="ECO:0000313" key="3">
    <source>
        <dbReference type="Proteomes" id="UP000571817"/>
    </source>
</evidence>
<name>A0A853DMA8_9MICO</name>
<dbReference type="AlphaFoldDB" id="A0A853DMA8"/>